<dbReference type="RefSeq" id="WP_171835331.1">
    <property type="nucleotide sequence ID" value="NZ_CP053708.1"/>
</dbReference>
<dbReference type="InterPro" id="IPR051686">
    <property type="entry name" value="Lipoprotein_DolP"/>
</dbReference>
<dbReference type="Proteomes" id="UP000500767">
    <property type="component" value="Chromosome"/>
</dbReference>
<dbReference type="AlphaFoldDB" id="A0A6M8HT71"/>
<dbReference type="InterPro" id="IPR007055">
    <property type="entry name" value="BON_dom"/>
</dbReference>
<dbReference type="Pfam" id="PF04972">
    <property type="entry name" value="BON"/>
    <property type="match status" value="3"/>
</dbReference>
<feature type="domain" description="BON" evidence="1">
    <location>
        <begin position="78"/>
        <end position="146"/>
    </location>
</feature>
<accession>A0A6M8HT71</accession>
<dbReference type="SMART" id="SM00749">
    <property type="entry name" value="BON"/>
    <property type="match status" value="3"/>
</dbReference>
<sequence length="216" mass="23232">MSSDRKLQQAVLAELIWEPSVTAGHIGVTADAGVVTLTGRVETYAQKHAAETSARSVSGVKAVADEIEVKLPFDASRTDEDIASAVLERFAWNVSVPQDRVKATVEHGWLTLTGEVDFFFQKKAAAEDVRSLHGVVGVSNQITIKPRVDTLNLGDDIMHALHRSWFFDPQTVQVSAEGGKVKLTGTVHTPHERQVAAATAWAAPGATGVENNISIQ</sequence>
<feature type="domain" description="BON" evidence="1">
    <location>
        <begin position="149"/>
        <end position="216"/>
    </location>
</feature>
<protein>
    <submittedName>
        <fullName evidence="2">BON domain-containing protein</fullName>
    </submittedName>
</protein>
<reference evidence="2 3" key="1">
    <citation type="journal article" date="2014" name="World J. Microbiol. Biotechnol.">
        <title>Biodiversity and physiological characteristics of Antarctic and Arctic lichens-associated bacteria.</title>
        <authorList>
            <person name="Lee Y.M."/>
            <person name="Kim E.H."/>
            <person name="Lee H.K."/>
            <person name="Hong S.G."/>
        </authorList>
    </citation>
    <scope>NUCLEOTIDE SEQUENCE [LARGE SCALE GENOMIC DNA]</scope>
    <source>
        <strain evidence="2 3">PAMC 26569</strain>
    </source>
</reference>
<dbReference type="KEGG" id="lck:HN018_18245"/>
<dbReference type="PANTHER" id="PTHR34606">
    <property type="entry name" value="BON DOMAIN-CONTAINING PROTEIN"/>
    <property type="match status" value="1"/>
</dbReference>
<dbReference type="Gene3D" id="3.30.1340.30">
    <property type="match status" value="3"/>
</dbReference>
<gene>
    <name evidence="2" type="ORF">HN018_18245</name>
</gene>
<name>A0A6M8HT71_9PROT</name>
<dbReference type="PANTHER" id="PTHR34606:SF15">
    <property type="entry name" value="BON DOMAIN-CONTAINING PROTEIN"/>
    <property type="match status" value="1"/>
</dbReference>
<keyword evidence="3" id="KW-1185">Reference proteome</keyword>
<evidence type="ECO:0000313" key="3">
    <source>
        <dbReference type="Proteomes" id="UP000500767"/>
    </source>
</evidence>
<evidence type="ECO:0000259" key="1">
    <source>
        <dbReference type="PROSITE" id="PS50914"/>
    </source>
</evidence>
<evidence type="ECO:0000313" key="2">
    <source>
        <dbReference type="EMBL" id="QKE91714.1"/>
    </source>
</evidence>
<dbReference type="EMBL" id="CP053708">
    <property type="protein sequence ID" value="QKE91714.1"/>
    <property type="molecule type" value="Genomic_DNA"/>
</dbReference>
<organism evidence="2 3">
    <name type="scientific">Lichenicola cladoniae</name>
    <dbReference type="NCBI Taxonomy" id="1484109"/>
    <lineage>
        <taxon>Bacteria</taxon>
        <taxon>Pseudomonadati</taxon>
        <taxon>Pseudomonadota</taxon>
        <taxon>Alphaproteobacteria</taxon>
        <taxon>Acetobacterales</taxon>
        <taxon>Acetobacteraceae</taxon>
        <taxon>Lichenicola</taxon>
    </lineage>
</organism>
<feature type="domain" description="BON" evidence="1">
    <location>
        <begin position="3"/>
        <end position="71"/>
    </location>
</feature>
<proteinExistence type="predicted"/>
<dbReference type="PROSITE" id="PS50914">
    <property type="entry name" value="BON"/>
    <property type="match status" value="3"/>
</dbReference>
<dbReference type="InterPro" id="IPR014004">
    <property type="entry name" value="Transpt-assoc_nodulatn_dom_bac"/>
</dbReference>